<dbReference type="SUPFAM" id="SSF46894">
    <property type="entry name" value="C-terminal effector domain of the bipartite response regulators"/>
    <property type="match status" value="1"/>
</dbReference>
<dbReference type="Pfam" id="PF25872">
    <property type="entry name" value="HTH_77"/>
    <property type="match status" value="1"/>
</dbReference>
<dbReference type="InterPro" id="IPR036388">
    <property type="entry name" value="WH-like_DNA-bd_sf"/>
</dbReference>
<evidence type="ECO:0000259" key="5">
    <source>
        <dbReference type="PROSITE" id="PS51755"/>
    </source>
</evidence>
<dbReference type="InterPro" id="IPR049945">
    <property type="entry name" value="AAA_22"/>
</dbReference>
<dbReference type="SMART" id="SM01043">
    <property type="entry name" value="BTAD"/>
    <property type="match status" value="1"/>
</dbReference>
<dbReference type="SUPFAM" id="SSF52540">
    <property type="entry name" value="P-loop containing nucleoside triphosphate hydrolases"/>
    <property type="match status" value="1"/>
</dbReference>
<feature type="domain" description="OmpR/PhoB-type" evidence="5">
    <location>
        <begin position="1"/>
        <end position="96"/>
    </location>
</feature>
<dbReference type="InterPro" id="IPR027417">
    <property type="entry name" value="P-loop_NTPase"/>
</dbReference>
<comment type="similarity">
    <text evidence="1">Belongs to the AfsR/DnrI/RedD regulatory family.</text>
</comment>
<dbReference type="InterPro" id="IPR001867">
    <property type="entry name" value="OmpR/PhoB-type_DNA-bd"/>
</dbReference>
<dbReference type="GO" id="GO:0006355">
    <property type="term" value="P:regulation of DNA-templated transcription"/>
    <property type="evidence" value="ECO:0007669"/>
    <property type="project" value="InterPro"/>
</dbReference>
<evidence type="ECO:0000256" key="1">
    <source>
        <dbReference type="ARBA" id="ARBA00005820"/>
    </source>
</evidence>
<comment type="caution">
    <text evidence="6">The sequence shown here is derived from an EMBL/GenBank/DDBJ whole genome shotgun (WGS) entry which is preliminary data.</text>
</comment>
<dbReference type="GO" id="GO:0000160">
    <property type="term" value="P:phosphorelay signal transduction system"/>
    <property type="evidence" value="ECO:0007669"/>
    <property type="project" value="InterPro"/>
</dbReference>
<dbReference type="PANTHER" id="PTHR47691">
    <property type="entry name" value="REGULATOR-RELATED"/>
    <property type="match status" value="1"/>
</dbReference>
<feature type="DNA-binding region" description="OmpR/PhoB-type" evidence="3">
    <location>
        <begin position="1"/>
        <end position="96"/>
    </location>
</feature>
<evidence type="ECO:0000256" key="3">
    <source>
        <dbReference type="PROSITE-ProRule" id="PRU01091"/>
    </source>
</evidence>
<dbReference type="Gene3D" id="3.40.50.300">
    <property type="entry name" value="P-loop containing nucleotide triphosphate hydrolases"/>
    <property type="match status" value="1"/>
</dbReference>
<keyword evidence="7" id="KW-1185">Reference proteome</keyword>
<feature type="compositionally biased region" description="Basic and acidic residues" evidence="4">
    <location>
        <begin position="682"/>
        <end position="722"/>
    </location>
</feature>
<dbReference type="CDD" id="cd15831">
    <property type="entry name" value="BTAD"/>
    <property type="match status" value="1"/>
</dbReference>
<evidence type="ECO:0000256" key="2">
    <source>
        <dbReference type="ARBA" id="ARBA00023125"/>
    </source>
</evidence>
<dbReference type="InterPro" id="IPR011990">
    <property type="entry name" value="TPR-like_helical_dom_sf"/>
</dbReference>
<dbReference type="Pfam" id="PF00486">
    <property type="entry name" value="Trans_reg_C"/>
    <property type="match status" value="1"/>
</dbReference>
<feature type="region of interest" description="Disordered" evidence="4">
    <location>
        <begin position="1075"/>
        <end position="1098"/>
    </location>
</feature>
<dbReference type="InterPro" id="IPR005158">
    <property type="entry name" value="BTAD"/>
</dbReference>
<name>A0A8J3W819_9ACTN</name>
<proteinExistence type="inferred from homology"/>
<dbReference type="PROSITE" id="PS51755">
    <property type="entry name" value="OMPR_PHOB"/>
    <property type="match status" value="1"/>
</dbReference>
<dbReference type="Gene3D" id="1.25.40.10">
    <property type="entry name" value="Tetratricopeptide repeat domain"/>
    <property type="match status" value="2"/>
</dbReference>
<dbReference type="GO" id="GO:0003677">
    <property type="term" value="F:DNA binding"/>
    <property type="evidence" value="ECO:0007669"/>
    <property type="project" value="UniProtKB-UniRule"/>
</dbReference>
<dbReference type="GO" id="GO:0016887">
    <property type="term" value="F:ATP hydrolysis activity"/>
    <property type="evidence" value="ECO:0007669"/>
    <property type="project" value="InterPro"/>
</dbReference>
<organism evidence="6 7">
    <name type="scientific">Planobispora longispora</name>
    <dbReference type="NCBI Taxonomy" id="28887"/>
    <lineage>
        <taxon>Bacteria</taxon>
        <taxon>Bacillati</taxon>
        <taxon>Actinomycetota</taxon>
        <taxon>Actinomycetes</taxon>
        <taxon>Streptosporangiales</taxon>
        <taxon>Streptosporangiaceae</taxon>
        <taxon>Planobispora</taxon>
    </lineage>
</organism>
<dbReference type="InterPro" id="IPR058852">
    <property type="entry name" value="HTH_77"/>
</dbReference>
<dbReference type="EMBL" id="BOOH01000048">
    <property type="protein sequence ID" value="GIH79445.1"/>
    <property type="molecule type" value="Genomic_DNA"/>
</dbReference>
<dbReference type="SUPFAM" id="SSF48452">
    <property type="entry name" value="TPR-like"/>
    <property type="match status" value="3"/>
</dbReference>
<dbReference type="SMART" id="SM00862">
    <property type="entry name" value="Trans_reg_C"/>
    <property type="match status" value="1"/>
</dbReference>
<accession>A0A8J3W819</accession>
<dbReference type="AlphaFoldDB" id="A0A8J3W819"/>
<dbReference type="PANTHER" id="PTHR47691:SF3">
    <property type="entry name" value="HTH-TYPE TRANSCRIPTIONAL REGULATOR RV0890C-RELATED"/>
    <property type="match status" value="1"/>
</dbReference>
<sequence length="1167" mass="124324">MRFGVLGPLAVWTDAGDPVVIPGLKVRALLADLLVHEGHPVSADRLVDDLWGEEPPGNPAGALQVRVSQLRKTLEDAEPGGKNLIVSRSPGYLLRPDPGAVDAVRFADLLSRAEAADSPRTRAELLGDALALWRGPAFADFADEEYTRSAIVRLEEQRLSALEQRAEARLELGEHGLLVGELGDLVARHPLRERLRAVHMRALYRAGRQSEALAGYTELRERLAEELGLDPGPELAALYQAILGQDPALSVPAERPVTNLPAAVSKLIGRDGALAEICSLAGDERLVTLTGPGGVGKTRLALAAAARLADSFEDGAWLVELDHGTRSPAEAVMAALDIKEDAGPATPADRLADALRSRRLLLVLDNCEHLVEQVAELAELLLRAVPGLRVLATSREPLAVDGEVLWGVPPLDLPTSVDLTAMARSDAVRLFVARAAASARGFALEAGNAQAVAQICRRLDGIPLALELAATRVRALGVQGVAARLDDRFRLLASGQRGAPPRQQTLTAVIDWSWELLTDEERRVLRRLAVHRDGCTLEAAESVCGEDGLDVLDLLARLVDRSLVVMVEGAAGVRYRLLESVAEYCLRRLSEAGELASARDAHLRHYLELAVTAEPRLYGHEQREWLLRLDAEAANLRTALDTAAGRPDALTMVNALAWYWFLRGRLAEGKRELEAALAAAGTDRDKTDRDKTDRDKTDRDKTDRDKTDRDRTDRDGTDRDGTPDAPGDAAVMAGDAAGVAGDTAGVAGDTAGVAGDTAGVAGDTAGVAVGDGRDRAAAWHAGFAMMLGEEIDWEPVLDRLRDPGQKARAGLFVSMAVPDLPTGQELVDRALATFRGIGDRWGIAAALSRRARESFTRRDYRTLERDADESARLFASLGDRWGQLQATEWLAGLAETTGDGERAMRLFGEGLRLAEDLGLWSDVARHTGWLGWTSLQAGAYERAMEFSERAGRLAAAQGYREGMVMAEMVLAFSARRAGRLDLAETHLLHLLEGVPRDPEAEPSLHLPTVLIELGFLTELRGDPAAARELHREALIAAQRIGDPGTATLAVEGAAAAAVAAATGAARAAETAETAAATGTAETAAATGTARASETAGGAGADAAGRAARLLGLAAASRESIQVPAGPSERDDIARATARAREALGEEAFTAAYEEGTRLKLDDALDLV</sequence>
<evidence type="ECO:0000256" key="4">
    <source>
        <dbReference type="SAM" id="MobiDB-lite"/>
    </source>
</evidence>
<keyword evidence="2 3" id="KW-0238">DNA-binding</keyword>
<dbReference type="InterPro" id="IPR016032">
    <property type="entry name" value="Sig_transdc_resp-reg_C-effctor"/>
</dbReference>
<dbReference type="Proteomes" id="UP000616724">
    <property type="component" value="Unassembled WGS sequence"/>
</dbReference>
<dbReference type="PRINTS" id="PR00364">
    <property type="entry name" value="DISEASERSIST"/>
</dbReference>
<reference evidence="6 7" key="1">
    <citation type="submission" date="2021-01" db="EMBL/GenBank/DDBJ databases">
        <title>Whole genome shotgun sequence of Planobispora longispora NBRC 13918.</title>
        <authorList>
            <person name="Komaki H."/>
            <person name="Tamura T."/>
        </authorList>
    </citation>
    <scope>NUCLEOTIDE SEQUENCE [LARGE SCALE GENOMIC DNA]</scope>
    <source>
        <strain evidence="6 7">NBRC 13918</strain>
    </source>
</reference>
<protein>
    <recommendedName>
        <fullName evidence="5">OmpR/PhoB-type domain-containing protein</fullName>
    </recommendedName>
</protein>
<dbReference type="Pfam" id="PF13401">
    <property type="entry name" value="AAA_22"/>
    <property type="match status" value="1"/>
</dbReference>
<dbReference type="Gene3D" id="1.10.10.10">
    <property type="entry name" value="Winged helix-like DNA-binding domain superfamily/Winged helix DNA-binding domain"/>
    <property type="match status" value="1"/>
</dbReference>
<feature type="region of interest" description="Disordered" evidence="4">
    <location>
        <begin position="677"/>
        <end position="731"/>
    </location>
</feature>
<dbReference type="Pfam" id="PF03704">
    <property type="entry name" value="BTAD"/>
    <property type="match status" value="1"/>
</dbReference>
<gene>
    <name evidence="6" type="ORF">Plo01_58740</name>
</gene>
<evidence type="ECO:0000313" key="6">
    <source>
        <dbReference type="EMBL" id="GIH79445.1"/>
    </source>
</evidence>
<evidence type="ECO:0000313" key="7">
    <source>
        <dbReference type="Proteomes" id="UP000616724"/>
    </source>
</evidence>
<dbReference type="RefSeq" id="WP_239317276.1">
    <property type="nucleotide sequence ID" value="NZ_BOOH01000048.1"/>
</dbReference>